<protein>
    <submittedName>
        <fullName evidence="3">Peptide/nickel transport system substrate-binding protein</fullName>
    </submittedName>
</protein>
<dbReference type="Gene3D" id="3.40.190.10">
    <property type="entry name" value="Periplasmic binding protein-like II"/>
    <property type="match status" value="1"/>
</dbReference>
<feature type="chain" id="PRO_5038981965" evidence="1">
    <location>
        <begin position="25"/>
        <end position="513"/>
    </location>
</feature>
<evidence type="ECO:0000256" key="1">
    <source>
        <dbReference type="SAM" id="SignalP"/>
    </source>
</evidence>
<proteinExistence type="predicted"/>
<dbReference type="PANTHER" id="PTHR30290">
    <property type="entry name" value="PERIPLASMIC BINDING COMPONENT OF ABC TRANSPORTER"/>
    <property type="match status" value="1"/>
</dbReference>
<evidence type="ECO:0000313" key="3">
    <source>
        <dbReference type="EMBL" id="SDW98351.1"/>
    </source>
</evidence>
<dbReference type="STRING" id="418495.SAMN05216215_1006255"/>
<dbReference type="InterPro" id="IPR039424">
    <property type="entry name" value="SBP_5"/>
</dbReference>
<feature type="signal peptide" evidence="1">
    <location>
        <begin position="1"/>
        <end position="24"/>
    </location>
</feature>
<dbReference type="GO" id="GO:0043190">
    <property type="term" value="C:ATP-binding cassette (ABC) transporter complex"/>
    <property type="evidence" value="ECO:0007669"/>
    <property type="project" value="InterPro"/>
</dbReference>
<dbReference type="Proteomes" id="UP000199529">
    <property type="component" value="Unassembled WGS sequence"/>
</dbReference>
<dbReference type="GO" id="GO:0015833">
    <property type="term" value="P:peptide transport"/>
    <property type="evidence" value="ECO:0007669"/>
    <property type="project" value="TreeGrafter"/>
</dbReference>
<evidence type="ECO:0000313" key="4">
    <source>
        <dbReference type="Proteomes" id="UP000199529"/>
    </source>
</evidence>
<dbReference type="PIRSF" id="PIRSF002741">
    <property type="entry name" value="MppA"/>
    <property type="match status" value="1"/>
</dbReference>
<dbReference type="OrthoDB" id="9803988at2"/>
<dbReference type="AlphaFoldDB" id="A0A1H2XZW8"/>
<feature type="domain" description="Solute-binding protein family 5" evidence="2">
    <location>
        <begin position="82"/>
        <end position="430"/>
    </location>
</feature>
<dbReference type="GO" id="GO:0042597">
    <property type="term" value="C:periplasmic space"/>
    <property type="evidence" value="ECO:0007669"/>
    <property type="project" value="UniProtKB-ARBA"/>
</dbReference>
<organism evidence="3 4">
    <name type="scientific">Saccharopolyspora shandongensis</name>
    <dbReference type="NCBI Taxonomy" id="418495"/>
    <lineage>
        <taxon>Bacteria</taxon>
        <taxon>Bacillati</taxon>
        <taxon>Actinomycetota</taxon>
        <taxon>Actinomycetes</taxon>
        <taxon>Pseudonocardiales</taxon>
        <taxon>Pseudonocardiaceae</taxon>
        <taxon>Saccharopolyspora</taxon>
    </lineage>
</organism>
<dbReference type="Gene3D" id="3.90.76.10">
    <property type="entry name" value="Dipeptide-binding Protein, Domain 1"/>
    <property type="match status" value="1"/>
</dbReference>
<dbReference type="InterPro" id="IPR030678">
    <property type="entry name" value="Peptide/Ni-bd"/>
</dbReference>
<dbReference type="Gene3D" id="3.10.105.10">
    <property type="entry name" value="Dipeptide-binding Protein, Domain 3"/>
    <property type="match status" value="1"/>
</dbReference>
<dbReference type="InterPro" id="IPR000914">
    <property type="entry name" value="SBP_5_dom"/>
</dbReference>
<name>A0A1H2XZW8_9PSEU</name>
<dbReference type="Pfam" id="PF00496">
    <property type="entry name" value="SBP_bac_5"/>
    <property type="match status" value="1"/>
</dbReference>
<evidence type="ECO:0000259" key="2">
    <source>
        <dbReference type="Pfam" id="PF00496"/>
    </source>
</evidence>
<dbReference type="PROSITE" id="PS51257">
    <property type="entry name" value="PROKAR_LIPOPROTEIN"/>
    <property type="match status" value="1"/>
</dbReference>
<keyword evidence="1" id="KW-0732">Signal</keyword>
<dbReference type="EMBL" id="FNOK01000006">
    <property type="protein sequence ID" value="SDW98351.1"/>
    <property type="molecule type" value="Genomic_DNA"/>
</dbReference>
<dbReference type="GO" id="GO:1904680">
    <property type="term" value="F:peptide transmembrane transporter activity"/>
    <property type="evidence" value="ECO:0007669"/>
    <property type="project" value="TreeGrafter"/>
</dbReference>
<dbReference type="RefSeq" id="WP_093263631.1">
    <property type="nucleotide sequence ID" value="NZ_FNOK01000006.1"/>
</dbReference>
<keyword evidence="4" id="KW-1185">Reference proteome</keyword>
<accession>A0A1H2XZW8</accession>
<gene>
    <name evidence="3" type="ORF">SAMN05216215_1006255</name>
</gene>
<reference evidence="4" key="1">
    <citation type="submission" date="2016-10" db="EMBL/GenBank/DDBJ databases">
        <authorList>
            <person name="Varghese N."/>
            <person name="Submissions S."/>
        </authorList>
    </citation>
    <scope>NUCLEOTIDE SEQUENCE [LARGE SCALE GENOMIC DNA]</scope>
    <source>
        <strain evidence="4">CGMCC 4.3530</strain>
    </source>
</reference>
<sequence>MPAHRNFLAAAAISALLALTAACGGINTEATGSASGGAGSTFRFAYSVGPSRYDPHRASSSFDNASLFPVYDRLVHLTTAAEPVPGLATGWQYTDGGKRLVFELRPGVRFHDGTPFDAAAAKANLDRARTLQGSTVASELKAVERVDVLGPMTVSLALTAPDSSLIGVFSDRAGMMVSPAAFDDPQLDLRPVGAGPYQIVSYSPNDRVVLRRFPGYWDPAAQRVETMAIVIQPDTTTRMNALRAGEVDAALLAGNQVAEARQYDLGVVGDVTLAFYHLQLNRTRAEFGDIRVRRALNHAIDRDAIIHGVLFGNGKPAAQPFPPGYYAHDPDLPDPYSYDPPKARQLLAEAGLAGGFEFEAIVPNTDPGTAVAVQEQLADIGVRMKIREVSSGEAADLFYGRQQGDAMVAPWGGRADPIQTLGLLYTSKGFSNPGGHTAPELEQLIGQARRTIDPAARTELLHQIDRMVLDQALDVPVVFADTNYGHAARVTDLRSWLSNKPEFRGVGAAGTGR</sequence>
<dbReference type="SUPFAM" id="SSF53850">
    <property type="entry name" value="Periplasmic binding protein-like II"/>
    <property type="match status" value="1"/>
</dbReference>